<organism evidence="4 5">
    <name type="scientific">Sphaeroforma arctica JP610</name>
    <dbReference type="NCBI Taxonomy" id="667725"/>
    <lineage>
        <taxon>Eukaryota</taxon>
        <taxon>Ichthyosporea</taxon>
        <taxon>Ichthyophonida</taxon>
        <taxon>Sphaeroforma</taxon>
    </lineage>
</organism>
<dbReference type="GO" id="GO:0006325">
    <property type="term" value="P:chromatin organization"/>
    <property type="evidence" value="ECO:0007669"/>
    <property type="project" value="InterPro"/>
</dbReference>
<name>A0A0L0FZ96_9EUKA</name>
<dbReference type="EMBL" id="KQ241954">
    <property type="protein sequence ID" value="KNC82152.1"/>
    <property type="molecule type" value="Genomic_DNA"/>
</dbReference>
<feature type="region of interest" description="Disordered" evidence="3">
    <location>
        <begin position="727"/>
        <end position="822"/>
    </location>
</feature>
<feature type="compositionally biased region" description="Low complexity" evidence="3">
    <location>
        <begin position="155"/>
        <end position="167"/>
    </location>
</feature>
<comment type="subcellular location">
    <subcellularLocation>
        <location evidence="1">Nucleus</location>
    </subcellularLocation>
</comment>
<evidence type="ECO:0000313" key="5">
    <source>
        <dbReference type="Proteomes" id="UP000054560"/>
    </source>
</evidence>
<evidence type="ECO:0000313" key="4">
    <source>
        <dbReference type="EMBL" id="KNC82152.1"/>
    </source>
</evidence>
<feature type="compositionally biased region" description="Basic residues" evidence="3">
    <location>
        <begin position="1308"/>
        <end position="1325"/>
    </location>
</feature>
<keyword evidence="2" id="KW-0539">Nucleus</keyword>
<feature type="region of interest" description="Disordered" evidence="3">
    <location>
        <begin position="140"/>
        <end position="179"/>
    </location>
</feature>
<feature type="compositionally biased region" description="Basic and acidic residues" evidence="3">
    <location>
        <begin position="771"/>
        <end position="787"/>
    </location>
</feature>
<feature type="compositionally biased region" description="Basic and acidic residues" evidence="3">
    <location>
        <begin position="746"/>
        <end position="761"/>
    </location>
</feature>
<dbReference type="GO" id="GO:0031491">
    <property type="term" value="F:nucleosome binding"/>
    <property type="evidence" value="ECO:0007669"/>
    <property type="project" value="TreeGrafter"/>
</dbReference>
<gene>
    <name evidence="4" type="ORF">SARC_05554</name>
</gene>
<dbReference type="GeneID" id="25906058"/>
<dbReference type="Proteomes" id="UP000054560">
    <property type="component" value="Unassembled WGS sequence"/>
</dbReference>
<proteinExistence type="predicted"/>
<accession>A0A0L0FZ96</accession>
<dbReference type="RefSeq" id="XP_014156054.1">
    <property type="nucleotide sequence ID" value="XM_014300579.1"/>
</dbReference>
<sequence length="1335" mass="149611">MLCTAYVHLKDHMRQLRLLEALLCMAASHGLPDLFTNKDQQQLESPNKEESAGKAPATWCPRVEVVLRWMKECLLVIAQQPGDVLRARLVRVVKEIVSHSTQKQLPRAQHTHESSQMAQTAVIVLYLLCYGQARQNKDITTAQQRHGRKGKLLRTATSTTTAGESSGPNSQPMGASSKGAGTSFKVMRVILVAPDGTAEYADVRREKLVSGARTFLDTMHTVLGSTRQGCCHGNRGGAGRGAKNSEELFDFLEFVYEELKVLSPVDFDTHYVEPAEDEKSLLQVLFCLYGVKLEYKKWAPTEHNKHKPMTVSREAAIDIITRIAPLLHENKNMLDFFRHQCPDLMNVKYAEVTKKPPVAAQPNGTPGEPEAVAMEIDESAPANGDANTEGVDTAAPQVSAETTSDATNGLPLVWKLLFTSLLLDPELDNEMLQQERWRGECGYEYLQAQSLLVSRPQVFTQGLVTKILSHLSRDIQLAPKAFRSWALFGTICCNILYRAFYGERVWACADLVWLQSVALGALQILERALEIAQQSGVQLGSDDSSALDKIPCTDEIPDTVAVSRQLGRLQYILYDRRHVLLQRACGDSLQGELCAKIMDLHTCITRLRYNLSDNYQDTDAEQAWNRFLSAKAMRKRHRDFPQPGDNETYYLDEFMQVKESKVLEKLPQCREPAYAMLSTFTKMYLATVGSATSCKPYGPKHVCDHVLMLRHAATDISAAPLADDGLASAGTNQNHGNSAGSVDLPENARKGAESDGFRDETVLENVQSTGHSEEGAPPHENDTHTHSDTNPQPHPHTHTPTHTSTHVNKGASNSRSPQEQREERLEEILLYLILYGYGDGITAKFRAGTLSEADKREIDADVTETGHSDTEVHVVRVLLKRLAQLQSNKLYHKAVYRESLLLHYSKTHRNAEKALEKMEKIMLLDKKRWGVKTLLGDTTIWRVVESGEVRKDNPLICPLDEPKSTLIDRPGGHFSRREKYVDLYLRTAAEAHNAILLGSAFEQLSKMFTSFESARNTNFVKEKTGSGWLGVQGTFLMPDSLERLKNRALTLLIRILPGCIATLEQTFRECAQAKPQPLDNSRPVMAYIYAYACISDQERPAAVSPITRMEHIKDELEYKSEQYEAFVECLYLLYVLVCAHSLPDLPSAYRLMLERWAIACYTPIKDMRLDSIKQDIARTEAKRKYLRDARTYYRCKEEFEAYRVRLNLAPLPFVGKPLPVLTEPAVSIAVPVNQRFERLITPEEQLSHVISFTEKSLPDATKALVRHLASATPIDTTGTNSAYPIPQSGPTTTANSTGRNTSEPQSRKPVRHNLRNRDRIHLKRAHNADSANNAP</sequence>
<evidence type="ECO:0000256" key="2">
    <source>
        <dbReference type="ARBA" id="ARBA00023242"/>
    </source>
</evidence>
<keyword evidence="5" id="KW-1185">Reference proteome</keyword>
<feature type="region of interest" description="Disordered" evidence="3">
    <location>
        <begin position="1275"/>
        <end position="1335"/>
    </location>
</feature>
<dbReference type="GO" id="GO:0005634">
    <property type="term" value="C:nucleus"/>
    <property type="evidence" value="ECO:0007669"/>
    <property type="project" value="UniProtKB-SubCell"/>
</dbReference>
<feature type="compositionally biased region" description="Polar residues" evidence="3">
    <location>
        <begin position="729"/>
        <end position="740"/>
    </location>
</feature>
<protein>
    <submittedName>
        <fullName evidence="4">Uncharacterized protein</fullName>
    </submittedName>
</protein>
<dbReference type="InterPro" id="IPR033053">
    <property type="entry name" value="Hir3/CABIN1"/>
</dbReference>
<reference evidence="4 5" key="1">
    <citation type="submission" date="2011-02" db="EMBL/GenBank/DDBJ databases">
        <title>The Genome Sequence of Sphaeroforma arctica JP610.</title>
        <authorList>
            <consortium name="The Broad Institute Genome Sequencing Platform"/>
            <person name="Russ C."/>
            <person name="Cuomo C."/>
            <person name="Young S.K."/>
            <person name="Zeng Q."/>
            <person name="Gargeya S."/>
            <person name="Alvarado L."/>
            <person name="Berlin A."/>
            <person name="Chapman S.B."/>
            <person name="Chen Z."/>
            <person name="Freedman E."/>
            <person name="Gellesch M."/>
            <person name="Goldberg J."/>
            <person name="Griggs A."/>
            <person name="Gujja S."/>
            <person name="Heilman E."/>
            <person name="Heiman D."/>
            <person name="Howarth C."/>
            <person name="Mehta T."/>
            <person name="Neiman D."/>
            <person name="Pearson M."/>
            <person name="Roberts A."/>
            <person name="Saif S."/>
            <person name="Shea T."/>
            <person name="Shenoy N."/>
            <person name="Sisk P."/>
            <person name="Stolte C."/>
            <person name="Sykes S."/>
            <person name="White J."/>
            <person name="Yandava C."/>
            <person name="Burger G."/>
            <person name="Gray M.W."/>
            <person name="Holland P.W.H."/>
            <person name="King N."/>
            <person name="Lang F.B.F."/>
            <person name="Roger A.J."/>
            <person name="Ruiz-Trillo I."/>
            <person name="Haas B."/>
            <person name="Nusbaum C."/>
            <person name="Birren B."/>
        </authorList>
    </citation>
    <scope>NUCLEOTIDE SEQUENCE [LARGE SCALE GENOMIC DNA]</scope>
    <source>
        <strain evidence="4 5">JP610</strain>
    </source>
</reference>
<evidence type="ECO:0000256" key="3">
    <source>
        <dbReference type="SAM" id="MobiDB-lite"/>
    </source>
</evidence>
<dbReference type="PANTHER" id="PTHR15502:SF7">
    <property type="entry name" value="CALCINEURIN-BINDING PROTEIN CABIN-1"/>
    <property type="match status" value="1"/>
</dbReference>
<dbReference type="PANTHER" id="PTHR15502">
    <property type="entry name" value="CALCINEURIN-BINDING PROTEIN CABIN 1-RELATED"/>
    <property type="match status" value="1"/>
</dbReference>
<evidence type="ECO:0000256" key="1">
    <source>
        <dbReference type="ARBA" id="ARBA00004123"/>
    </source>
</evidence>
<feature type="compositionally biased region" description="Polar residues" evidence="3">
    <location>
        <begin position="1275"/>
        <end position="1304"/>
    </location>
</feature>